<keyword evidence="1" id="KW-0472">Membrane</keyword>
<sequence>MAEPEHAVDLSVGEDRNGRLAMPAPAKAASDGTVPGALPPHSRLDRVEIAASLLAFVAWVFLVTAGITVGTQDYIDPIRKHLASSLAEVVGCLVVIALCHTVTNTAMLCCVSAFLGVLGFRAVGAVDPAAPAAPLGRRDAYIAAVTRGFFIFLIIQSGSVILSDQAFTNLSLEKYIRLAGLSSLLSFTVGYNPAVFGQLMDRVNRNFTTGSASR</sequence>
<dbReference type="RefSeq" id="WP_277863547.1">
    <property type="nucleotide sequence ID" value="NZ_JARRAG010000002.1"/>
</dbReference>
<gene>
    <name evidence="2" type="ORF">PZE19_26155</name>
</gene>
<feature type="transmembrane region" description="Helical" evidence="1">
    <location>
        <begin position="175"/>
        <end position="194"/>
    </location>
</feature>
<keyword evidence="3" id="KW-1185">Reference proteome</keyword>
<evidence type="ECO:0000313" key="2">
    <source>
        <dbReference type="EMBL" id="MDG3007262.1"/>
    </source>
</evidence>
<proteinExistence type="predicted"/>
<feature type="transmembrane region" description="Helical" evidence="1">
    <location>
        <begin position="90"/>
        <end position="120"/>
    </location>
</feature>
<protein>
    <submittedName>
        <fullName evidence="2">Uncharacterized protein</fullName>
    </submittedName>
</protein>
<keyword evidence="1" id="KW-1133">Transmembrane helix</keyword>
<evidence type="ECO:0000256" key="1">
    <source>
        <dbReference type="SAM" id="Phobius"/>
    </source>
</evidence>
<feature type="transmembrane region" description="Helical" evidence="1">
    <location>
        <begin position="49"/>
        <end position="69"/>
    </location>
</feature>
<evidence type="ECO:0000313" key="3">
    <source>
        <dbReference type="Proteomes" id="UP001216907"/>
    </source>
</evidence>
<comment type="caution">
    <text evidence="2">The sequence shown here is derived from an EMBL/GenBank/DDBJ whole genome shotgun (WGS) entry which is preliminary data.</text>
</comment>
<dbReference type="EMBL" id="JARRAG010000002">
    <property type="protein sequence ID" value="MDG3007262.1"/>
    <property type="molecule type" value="Genomic_DNA"/>
</dbReference>
<accession>A0ABT6FI94</accession>
<keyword evidence="1" id="KW-0812">Transmembrane</keyword>
<feature type="transmembrane region" description="Helical" evidence="1">
    <location>
        <begin position="140"/>
        <end position="163"/>
    </location>
</feature>
<reference evidence="2 3" key="1">
    <citation type="submission" date="2023-03" db="EMBL/GenBank/DDBJ databases">
        <title>Paludisphaera mucosa sp. nov. a novel planctomycete from northern fen.</title>
        <authorList>
            <person name="Ivanova A."/>
        </authorList>
    </citation>
    <scope>NUCLEOTIDE SEQUENCE [LARGE SCALE GENOMIC DNA]</scope>
    <source>
        <strain evidence="2 3">Pla2</strain>
    </source>
</reference>
<dbReference type="Proteomes" id="UP001216907">
    <property type="component" value="Unassembled WGS sequence"/>
</dbReference>
<organism evidence="2 3">
    <name type="scientific">Paludisphaera mucosa</name>
    <dbReference type="NCBI Taxonomy" id="3030827"/>
    <lineage>
        <taxon>Bacteria</taxon>
        <taxon>Pseudomonadati</taxon>
        <taxon>Planctomycetota</taxon>
        <taxon>Planctomycetia</taxon>
        <taxon>Isosphaerales</taxon>
        <taxon>Isosphaeraceae</taxon>
        <taxon>Paludisphaera</taxon>
    </lineage>
</organism>
<name>A0ABT6FI94_9BACT</name>